<dbReference type="NCBIfam" id="TIGR00305">
    <property type="entry name" value="putative toxin-antitoxin system toxin component, PIN family"/>
    <property type="match status" value="1"/>
</dbReference>
<organism evidence="2 3">
    <name type="scientific">Pelomonas parva</name>
    <dbReference type="NCBI Taxonomy" id="3299032"/>
    <lineage>
        <taxon>Bacteria</taxon>
        <taxon>Pseudomonadati</taxon>
        <taxon>Pseudomonadota</taxon>
        <taxon>Betaproteobacteria</taxon>
        <taxon>Burkholderiales</taxon>
        <taxon>Sphaerotilaceae</taxon>
        <taxon>Roseateles</taxon>
    </lineage>
</organism>
<dbReference type="SMART" id="SM00670">
    <property type="entry name" value="PINc"/>
    <property type="match status" value="1"/>
</dbReference>
<dbReference type="PANTHER" id="PTHR34610:SF3">
    <property type="entry name" value="SSL7007 PROTEIN"/>
    <property type="match status" value="1"/>
</dbReference>
<keyword evidence="3" id="KW-1185">Reference proteome</keyword>
<proteinExistence type="predicted"/>
<dbReference type="EMBL" id="JBIGHV010000002">
    <property type="protein sequence ID" value="MFG6429282.1"/>
    <property type="molecule type" value="Genomic_DNA"/>
</dbReference>
<protein>
    <submittedName>
        <fullName evidence="2">Toxin-antitoxin system toxin component, PIN family</fullName>
    </submittedName>
</protein>
<dbReference type="Pfam" id="PF13470">
    <property type="entry name" value="PIN_3"/>
    <property type="match status" value="1"/>
</dbReference>
<reference evidence="2 3" key="1">
    <citation type="submission" date="2024-08" db="EMBL/GenBank/DDBJ databases">
        <authorList>
            <person name="Lu H."/>
        </authorList>
    </citation>
    <scope>NUCLEOTIDE SEQUENCE [LARGE SCALE GENOMIC DNA]</scope>
    <source>
        <strain evidence="2 3">LYH14W</strain>
    </source>
</reference>
<dbReference type="InterPro" id="IPR002850">
    <property type="entry name" value="PIN_toxin-like"/>
</dbReference>
<dbReference type="InterPro" id="IPR029060">
    <property type="entry name" value="PIN-like_dom_sf"/>
</dbReference>
<evidence type="ECO:0000259" key="1">
    <source>
        <dbReference type="SMART" id="SM00670"/>
    </source>
</evidence>
<dbReference type="PANTHER" id="PTHR34610">
    <property type="entry name" value="SSL7007 PROTEIN"/>
    <property type="match status" value="1"/>
</dbReference>
<dbReference type="RefSeq" id="WP_394476599.1">
    <property type="nucleotide sequence ID" value="NZ_JBIGHV010000002.1"/>
</dbReference>
<evidence type="ECO:0000313" key="3">
    <source>
        <dbReference type="Proteomes" id="UP001606210"/>
    </source>
</evidence>
<dbReference type="Proteomes" id="UP001606210">
    <property type="component" value="Unassembled WGS sequence"/>
</dbReference>
<name>A0ABW7F205_9BURK</name>
<comment type="caution">
    <text evidence="2">The sequence shown here is derived from an EMBL/GenBank/DDBJ whole genome shotgun (WGS) entry which is preliminary data.</text>
</comment>
<dbReference type="SUPFAM" id="SSF88723">
    <property type="entry name" value="PIN domain-like"/>
    <property type="match status" value="1"/>
</dbReference>
<feature type="domain" description="PIN" evidence="1">
    <location>
        <begin position="7"/>
        <end position="123"/>
    </location>
</feature>
<sequence length="151" mass="16517">MAQPSWPTVVVDTNVWISGLLSPLGAPALLTRQVLRRARPAFTEATFAELSQRLWRPKFDRYVSMERRRQWLSDLHAVSEPVVVPAQIAALQFSRDATDDKFIHAVLAAEAICLVTGDQDLLVLATPLQARGVHILSPAAALALPLFSAPG</sequence>
<evidence type="ECO:0000313" key="2">
    <source>
        <dbReference type="EMBL" id="MFG6429282.1"/>
    </source>
</evidence>
<gene>
    <name evidence="2" type="ORF">ACG00Y_05130</name>
</gene>
<accession>A0ABW7F205</accession>
<dbReference type="InterPro" id="IPR002716">
    <property type="entry name" value="PIN_dom"/>
</dbReference>